<dbReference type="HOGENOM" id="CLU_095787_0_0_14"/>
<evidence type="ECO:0000313" key="10">
    <source>
        <dbReference type="EMBL" id="BAD04143.1"/>
    </source>
</evidence>
<evidence type="ECO:0000256" key="1">
    <source>
        <dbReference type="ARBA" id="ARBA00004141"/>
    </source>
</evidence>
<keyword evidence="8 9" id="KW-0407">Ion channel</keyword>
<dbReference type="InterPro" id="IPR036019">
    <property type="entry name" value="MscL_channel"/>
</dbReference>
<evidence type="ECO:0000256" key="6">
    <source>
        <dbReference type="ARBA" id="ARBA00023065"/>
    </source>
</evidence>
<comment type="subcellular location">
    <subcellularLocation>
        <location evidence="9">Cell membrane</location>
        <topology evidence="9">Multi-pass membrane protein</topology>
    </subcellularLocation>
    <subcellularLocation>
        <location evidence="1">Membrane</location>
        <topology evidence="1">Multi-pass membrane protein</topology>
    </subcellularLocation>
</comment>
<comment type="subunit">
    <text evidence="9">Homopentamer.</text>
</comment>
<keyword evidence="6 9" id="KW-0406">Ion transport</keyword>
<gene>
    <name evidence="9 10" type="primary">mscL</name>
    <name evidence="10" type="ordered locus">PAM_058</name>
</gene>
<dbReference type="AlphaFoldDB" id="Q6YRF7"/>
<dbReference type="NCBIfam" id="TIGR00220">
    <property type="entry name" value="mscL"/>
    <property type="match status" value="1"/>
</dbReference>
<evidence type="ECO:0000256" key="9">
    <source>
        <dbReference type="HAMAP-Rule" id="MF_00115"/>
    </source>
</evidence>
<accession>Q6YRF7</accession>
<feature type="transmembrane region" description="Helical" evidence="9">
    <location>
        <begin position="48"/>
        <end position="67"/>
    </location>
</feature>
<dbReference type="GO" id="GO:0005886">
    <property type="term" value="C:plasma membrane"/>
    <property type="evidence" value="ECO:0007669"/>
    <property type="project" value="UniProtKB-SubCell"/>
</dbReference>
<proteinExistence type="inferred from homology"/>
<keyword evidence="11" id="KW-1185">Reference proteome</keyword>
<keyword evidence="7 9" id="KW-0472">Membrane</keyword>
<dbReference type="Pfam" id="PF01741">
    <property type="entry name" value="MscL"/>
    <property type="match status" value="1"/>
</dbReference>
<evidence type="ECO:0000256" key="8">
    <source>
        <dbReference type="ARBA" id="ARBA00023303"/>
    </source>
</evidence>
<dbReference type="eggNOG" id="COG1970">
    <property type="taxonomic scope" value="Bacteria"/>
</dbReference>
<evidence type="ECO:0000313" key="11">
    <source>
        <dbReference type="Proteomes" id="UP000002523"/>
    </source>
</evidence>
<feature type="transmembrane region" description="Helical" evidence="9">
    <location>
        <begin position="111"/>
        <end position="132"/>
    </location>
</feature>
<keyword evidence="4 9" id="KW-0812">Transmembrane</keyword>
<dbReference type="STRING" id="262768.PAM_058"/>
<dbReference type="PANTHER" id="PTHR30266">
    <property type="entry name" value="MECHANOSENSITIVE CHANNEL MSCL"/>
    <property type="match status" value="1"/>
</dbReference>
<dbReference type="InterPro" id="IPR037673">
    <property type="entry name" value="MSC/AndL"/>
</dbReference>
<keyword evidence="5 9" id="KW-1133">Transmembrane helix</keyword>
<reference evidence="10 11" key="1">
    <citation type="journal article" date="2004" name="Nat. Genet.">
        <title>Reductive evolution suggested from the complete genome sequence of a plant-pathogenic phytoplasma.</title>
        <authorList>
            <person name="Oshima K."/>
            <person name="Kakizawa S."/>
            <person name="Nishigawa H."/>
            <person name="Jung H.-Y."/>
            <person name="Wei W."/>
            <person name="Suzuki S."/>
            <person name="Arashida R."/>
            <person name="Nakata D."/>
            <person name="Miyata S."/>
            <person name="Ugaki M."/>
            <person name="Namba S."/>
        </authorList>
    </citation>
    <scope>NUCLEOTIDE SEQUENCE [LARGE SCALE GENOMIC DNA]</scope>
    <source>
        <strain evidence="11">OY-M</strain>
    </source>
</reference>
<protein>
    <recommendedName>
        <fullName evidence="9">Large-conductance mechanosensitive channel</fullName>
    </recommendedName>
</protein>
<evidence type="ECO:0000256" key="7">
    <source>
        <dbReference type="ARBA" id="ARBA00023136"/>
    </source>
</evidence>
<dbReference type="Gene3D" id="1.10.1200.120">
    <property type="entry name" value="Large-conductance mechanosensitive channel, MscL, domain 1"/>
    <property type="match status" value="1"/>
</dbReference>
<dbReference type="KEGG" id="poy:PAM_058"/>
<keyword evidence="2 9" id="KW-0813">Transport</keyword>
<organism evidence="10 11">
    <name type="scientific">Onion yellows phytoplasma (strain OY-M)</name>
    <dbReference type="NCBI Taxonomy" id="262768"/>
    <lineage>
        <taxon>Bacteria</taxon>
        <taxon>Bacillati</taxon>
        <taxon>Mycoplasmatota</taxon>
        <taxon>Mollicutes</taxon>
        <taxon>Acholeplasmatales</taxon>
        <taxon>Acholeplasmataceae</taxon>
        <taxon>Candidatus Phytoplasma</taxon>
        <taxon>16SrI (Aster yellows group)</taxon>
    </lineage>
</organism>
<comment type="similarity">
    <text evidence="9">Belongs to the MscL family.</text>
</comment>
<evidence type="ECO:0000256" key="2">
    <source>
        <dbReference type="ARBA" id="ARBA00022448"/>
    </source>
</evidence>
<dbReference type="Proteomes" id="UP000002523">
    <property type="component" value="Chromosome"/>
</dbReference>
<dbReference type="SUPFAM" id="SSF81330">
    <property type="entry name" value="Gated mechanosensitive channel"/>
    <property type="match status" value="1"/>
</dbReference>
<comment type="function">
    <text evidence="9">Channel that opens in response to stretch forces in the membrane lipid bilayer. May participate in the regulation of osmotic pressure changes within the cell.</text>
</comment>
<keyword evidence="3 9" id="KW-1003">Cell membrane</keyword>
<dbReference type="PANTHER" id="PTHR30266:SF2">
    <property type="entry name" value="LARGE-CONDUCTANCE MECHANOSENSITIVE CHANNEL"/>
    <property type="match status" value="1"/>
</dbReference>
<dbReference type="EMBL" id="AP006628">
    <property type="protein sequence ID" value="BAD04143.1"/>
    <property type="molecule type" value="Genomic_DNA"/>
</dbReference>
<dbReference type="InterPro" id="IPR001185">
    <property type="entry name" value="MS_channel"/>
</dbReference>
<evidence type="ECO:0000256" key="4">
    <source>
        <dbReference type="ARBA" id="ARBA00022692"/>
    </source>
</evidence>
<dbReference type="GO" id="GO:0008381">
    <property type="term" value="F:mechanosensitive monoatomic ion channel activity"/>
    <property type="evidence" value="ECO:0007669"/>
    <property type="project" value="UniProtKB-UniRule"/>
</dbReference>
<name>Q6YRF7_ONYPE</name>
<dbReference type="HAMAP" id="MF_00115">
    <property type="entry name" value="MscL"/>
    <property type="match status" value="1"/>
</dbReference>
<evidence type="ECO:0000256" key="5">
    <source>
        <dbReference type="ARBA" id="ARBA00022989"/>
    </source>
</evidence>
<sequence length="172" mass="19762">MLFLYFDTITKIITKLIFNFLLKRSFEMIENYNFTSKSLQFAKGFKAFIARGNVINLAVAVVIGQLFAKIVSSLVADIIMPLFSLLFNYTGALKDLKLEIKANTYLGYGNFLQTILEFLLLSFIIYTILTLISWKNPLQKDKVDKNMLLLQQSLDKEIALLEEIKDILKSNK</sequence>
<evidence type="ECO:0000256" key="3">
    <source>
        <dbReference type="ARBA" id="ARBA00022475"/>
    </source>
</evidence>